<proteinExistence type="predicted"/>
<dbReference type="Proteomes" id="UP001174936">
    <property type="component" value="Unassembled WGS sequence"/>
</dbReference>
<reference evidence="1" key="1">
    <citation type="submission" date="2023-06" db="EMBL/GenBank/DDBJ databases">
        <title>Genome-scale phylogeny and comparative genomics of the fungal order Sordariales.</title>
        <authorList>
            <consortium name="Lawrence Berkeley National Laboratory"/>
            <person name="Hensen N."/>
            <person name="Bonometti L."/>
            <person name="Westerberg I."/>
            <person name="Brannstrom I.O."/>
            <person name="Guillou S."/>
            <person name="Cros-Aarteil S."/>
            <person name="Calhoun S."/>
            <person name="Haridas S."/>
            <person name="Kuo A."/>
            <person name="Mondo S."/>
            <person name="Pangilinan J."/>
            <person name="Riley R."/>
            <person name="Labutti K."/>
            <person name="Andreopoulos B."/>
            <person name="Lipzen A."/>
            <person name="Chen C."/>
            <person name="Yanf M."/>
            <person name="Daum C."/>
            <person name="Ng V."/>
            <person name="Clum A."/>
            <person name="Steindorff A."/>
            <person name="Ohm R."/>
            <person name="Martin F."/>
            <person name="Silar P."/>
            <person name="Natvig D."/>
            <person name="Lalanne C."/>
            <person name="Gautier V."/>
            <person name="Ament-Velasquez S.L."/>
            <person name="Kruys A."/>
            <person name="Hutchinson M.I."/>
            <person name="Powell A.J."/>
            <person name="Barry K."/>
            <person name="Miller A.N."/>
            <person name="Grigoriev I.V."/>
            <person name="Debuchy R."/>
            <person name="Gladieux P."/>
            <person name="Thoren M.H."/>
            <person name="Johannesson H."/>
        </authorList>
    </citation>
    <scope>NUCLEOTIDE SEQUENCE</scope>
    <source>
        <strain evidence="1">SMH2532-1</strain>
    </source>
</reference>
<name>A0AA40CP97_9PEZI</name>
<evidence type="ECO:0000313" key="2">
    <source>
        <dbReference type="Proteomes" id="UP001174936"/>
    </source>
</evidence>
<organism evidence="1 2">
    <name type="scientific">Cercophora newfieldiana</name>
    <dbReference type="NCBI Taxonomy" id="92897"/>
    <lineage>
        <taxon>Eukaryota</taxon>
        <taxon>Fungi</taxon>
        <taxon>Dikarya</taxon>
        <taxon>Ascomycota</taxon>
        <taxon>Pezizomycotina</taxon>
        <taxon>Sordariomycetes</taxon>
        <taxon>Sordariomycetidae</taxon>
        <taxon>Sordariales</taxon>
        <taxon>Lasiosphaeriaceae</taxon>
        <taxon>Cercophora</taxon>
    </lineage>
</organism>
<comment type="caution">
    <text evidence="1">The sequence shown here is derived from an EMBL/GenBank/DDBJ whole genome shotgun (WGS) entry which is preliminary data.</text>
</comment>
<dbReference type="AlphaFoldDB" id="A0AA40CP97"/>
<accession>A0AA40CP97</accession>
<dbReference type="EMBL" id="JAULSV010000004">
    <property type="protein sequence ID" value="KAK0646221.1"/>
    <property type="molecule type" value="Genomic_DNA"/>
</dbReference>
<keyword evidence="2" id="KW-1185">Reference proteome</keyword>
<sequence>MQAHRPGHQLRGDVRACRVFLDCVDMRGTHMMLVSSRNSAPGLCAAHHYPFHFLLLLPTAARDWLRSGRLERVVSGQCRVLQSSLFKRSMWPSGDMGFGNSLGWEFVACCNGCFLGRETMDTTRRWFSVASPPPSSLTLGRPHSDDVASWFLQDHQLGCSRIDQAKPHERTLCRRHSVANSRRQASGCGSSRRHPSPPGGLLILRVKLRRSIWRGRFSSRVPHSDPAFRVSLRTESWARRSYSRFDGGYLGDCHDVVFLRAGLLISRDCPGDLLPCGSSGIALYGTTFLSLCSPWFLVWPSSALVATFNIRFCSSF</sequence>
<evidence type="ECO:0000313" key="1">
    <source>
        <dbReference type="EMBL" id="KAK0646221.1"/>
    </source>
</evidence>
<gene>
    <name evidence="1" type="ORF">B0T16DRAFT_156693</name>
</gene>
<protein>
    <submittedName>
        <fullName evidence="1">Uncharacterized protein</fullName>
    </submittedName>
</protein>